<dbReference type="Gene3D" id="2.40.170.20">
    <property type="entry name" value="TonB-dependent receptor, beta-barrel domain"/>
    <property type="match status" value="1"/>
</dbReference>
<dbReference type="OrthoDB" id="905812at2"/>
<comment type="caution">
    <text evidence="11">The sequence shown here is derived from an EMBL/GenBank/DDBJ whole genome shotgun (WGS) entry which is preliminary data.</text>
</comment>
<dbReference type="GO" id="GO:0009279">
    <property type="term" value="C:cell outer membrane"/>
    <property type="evidence" value="ECO:0007669"/>
    <property type="project" value="UniProtKB-SubCell"/>
</dbReference>
<keyword evidence="6" id="KW-0472">Membrane</keyword>
<dbReference type="Pfam" id="PF13715">
    <property type="entry name" value="CarbopepD_reg_2"/>
    <property type="match status" value="1"/>
</dbReference>
<evidence type="ECO:0000256" key="1">
    <source>
        <dbReference type="ARBA" id="ARBA00004571"/>
    </source>
</evidence>
<evidence type="ECO:0000256" key="6">
    <source>
        <dbReference type="ARBA" id="ARBA00023136"/>
    </source>
</evidence>
<organism evidence="11 12">
    <name type="scientific">Dyadobacter frigoris</name>
    <dbReference type="NCBI Taxonomy" id="2576211"/>
    <lineage>
        <taxon>Bacteria</taxon>
        <taxon>Pseudomonadati</taxon>
        <taxon>Bacteroidota</taxon>
        <taxon>Cytophagia</taxon>
        <taxon>Cytophagales</taxon>
        <taxon>Spirosomataceae</taxon>
        <taxon>Dyadobacter</taxon>
    </lineage>
</organism>
<dbReference type="GO" id="GO:0015344">
    <property type="term" value="F:siderophore uptake transmembrane transporter activity"/>
    <property type="evidence" value="ECO:0007669"/>
    <property type="project" value="TreeGrafter"/>
</dbReference>
<dbReference type="Proteomes" id="UP000304900">
    <property type="component" value="Unassembled WGS sequence"/>
</dbReference>
<evidence type="ECO:0000256" key="8">
    <source>
        <dbReference type="SAM" id="SignalP"/>
    </source>
</evidence>
<accession>A0A4V6BKF2</accession>
<dbReference type="InterPro" id="IPR037066">
    <property type="entry name" value="Plug_dom_sf"/>
</dbReference>
<feature type="domain" description="Outer membrane protein beta-barrel" evidence="10">
    <location>
        <begin position="380"/>
        <end position="781"/>
    </location>
</feature>
<gene>
    <name evidence="11" type="ORF">FDK13_20075</name>
</gene>
<keyword evidence="12" id="KW-1185">Reference proteome</keyword>
<evidence type="ECO:0000259" key="10">
    <source>
        <dbReference type="Pfam" id="PF14905"/>
    </source>
</evidence>
<comment type="subcellular location">
    <subcellularLocation>
        <location evidence="1">Cell outer membrane</location>
        <topology evidence="1">Multi-pass membrane protein</topology>
    </subcellularLocation>
</comment>
<reference evidence="11 12" key="1">
    <citation type="submission" date="2019-05" db="EMBL/GenBank/DDBJ databases">
        <title>Dyadobacter AR-3-8 sp. nov., isolated from arctic soil.</title>
        <authorList>
            <person name="Chaudhary D.K."/>
        </authorList>
    </citation>
    <scope>NUCLEOTIDE SEQUENCE [LARGE SCALE GENOMIC DNA]</scope>
    <source>
        <strain evidence="11 12">AR-3-8</strain>
    </source>
</reference>
<keyword evidence="4" id="KW-0812">Transmembrane</keyword>
<dbReference type="InterPro" id="IPR039426">
    <property type="entry name" value="TonB-dep_rcpt-like"/>
</dbReference>
<evidence type="ECO:0000256" key="4">
    <source>
        <dbReference type="ARBA" id="ARBA00022692"/>
    </source>
</evidence>
<dbReference type="InterPro" id="IPR012910">
    <property type="entry name" value="Plug_dom"/>
</dbReference>
<feature type="chain" id="PRO_5020452867" evidence="8">
    <location>
        <begin position="21"/>
        <end position="800"/>
    </location>
</feature>
<feature type="signal peptide" evidence="8">
    <location>
        <begin position="1"/>
        <end position="20"/>
    </location>
</feature>
<dbReference type="RefSeq" id="WP_137341791.1">
    <property type="nucleotide sequence ID" value="NZ_BSQH01000002.1"/>
</dbReference>
<dbReference type="SUPFAM" id="SSF56935">
    <property type="entry name" value="Porins"/>
    <property type="match status" value="1"/>
</dbReference>
<sequence length="800" mass="90538">MKKRYTLCLFLYLCCLEGMAQQSVVTKTPGSIFGFAVDSLVKTPLPFVTVSIKDQSSKILTASVTDEKGYFELVNTEEGDVVIQLSFVGYKTFTKSLRITASSKSVDAGTIKMQQDLIQLKEVAVTGQKASVSLELDKKIFEVGKDILSQTGSATELLNGVPSVSVGPSGAISLRGNSNVLILINGRRSGLTQANALEQIPADQIERVEVITNPSSRYDAAGSAGIINLILKKNRKAGFNGQLRLVGGMPNDNRISPSLNFKSDKVNLFATLGIRFSDYVGLYKTRQFTEDNEVSTFLNQRQDEKRHDDGRLVYVGADYLLNNKNTITAAFFKNATNDHDKTALRYDYSNITKTDSTLLRNGESWEKRDYNQLEFNYTKLFSKPGKKYTVDMQYDFWNSDKDWNLSTKKLFPAEQTLAAIRTGSIGSSKDFLLQTDLVQPLDSNAVLEFGLKAEKRNVTSLFKAEQQIDDHWDIIENIDNELTYDELIGSGYIQLKSKVGNLAYQLGMRTEYTRIEIQDRDHIYDRSRNYTRFFPTVNLTYQLASGATFQANYSKRINRPSLNLLYPFNELTDFNSRYVGNPELNPSYADVFEFGFLKAGNGLTINPSVYYQNNSGIIQDYTFRNQQGIFITSPVNIDREIRSGFELSVLYNPLKSLQLNAELNAYRFKQKGWYQEHNFDYSGNALTSRISAQLKLDHQLSFQFRYNFTGAQSNAQRHTAAIHYIDFGISKNLLKNAATVVFDVTNLFNLRNYKTTTTGNDYLQTQINRPNAARYRLTFLYRLNGKGNQAVRQAKRGNRE</sequence>
<dbReference type="AlphaFoldDB" id="A0A4V6BKF2"/>
<dbReference type="InterPro" id="IPR036942">
    <property type="entry name" value="Beta-barrel_TonB_sf"/>
</dbReference>
<keyword evidence="7" id="KW-0998">Cell outer membrane</keyword>
<protein>
    <submittedName>
        <fullName evidence="11">TonB-dependent receptor</fullName>
    </submittedName>
</protein>
<evidence type="ECO:0000313" key="11">
    <source>
        <dbReference type="EMBL" id="TKT90623.1"/>
    </source>
</evidence>
<name>A0A4V6BKF2_9BACT</name>
<dbReference type="Pfam" id="PF14905">
    <property type="entry name" value="OMP_b-brl_3"/>
    <property type="match status" value="1"/>
</dbReference>
<dbReference type="Pfam" id="PF07715">
    <property type="entry name" value="Plug"/>
    <property type="match status" value="1"/>
</dbReference>
<evidence type="ECO:0000259" key="9">
    <source>
        <dbReference type="Pfam" id="PF07715"/>
    </source>
</evidence>
<dbReference type="Gene3D" id="2.170.130.10">
    <property type="entry name" value="TonB-dependent receptor, plug domain"/>
    <property type="match status" value="1"/>
</dbReference>
<dbReference type="InterPro" id="IPR008969">
    <property type="entry name" value="CarboxyPept-like_regulatory"/>
</dbReference>
<keyword evidence="11" id="KW-0675">Receptor</keyword>
<dbReference type="EMBL" id="SZVO01000009">
    <property type="protein sequence ID" value="TKT90623.1"/>
    <property type="molecule type" value="Genomic_DNA"/>
</dbReference>
<dbReference type="PANTHER" id="PTHR30069">
    <property type="entry name" value="TONB-DEPENDENT OUTER MEMBRANE RECEPTOR"/>
    <property type="match status" value="1"/>
</dbReference>
<keyword evidence="2" id="KW-0813">Transport</keyword>
<evidence type="ECO:0000313" key="12">
    <source>
        <dbReference type="Proteomes" id="UP000304900"/>
    </source>
</evidence>
<dbReference type="SUPFAM" id="SSF49464">
    <property type="entry name" value="Carboxypeptidase regulatory domain-like"/>
    <property type="match status" value="1"/>
</dbReference>
<evidence type="ECO:0000256" key="5">
    <source>
        <dbReference type="ARBA" id="ARBA00022729"/>
    </source>
</evidence>
<keyword evidence="5 8" id="KW-0732">Signal</keyword>
<evidence type="ECO:0000256" key="2">
    <source>
        <dbReference type="ARBA" id="ARBA00022448"/>
    </source>
</evidence>
<evidence type="ECO:0000256" key="7">
    <source>
        <dbReference type="ARBA" id="ARBA00023237"/>
    </source>
</evidence>
<keyword evidence="3" id="KW-1134">Transmembrane beta strand</keyword>
<dbReference type="PANTHER" id="PTHR30069:SF29">
    <property type="entry name" value="HEMOGLOBIN AND HEMOGLOBIN-HAPTOGLOBIN-BINDING PROTEIN 1-RELATED"/>
    <property type="match status" value="1"/>
</dbReference>
<feature type="domain" description="TonB-dependent receptor plug" evidence="9">
    <location>
        <begin position="150"/>
        <end position="226"/>
    </location>
</feature>
<evidence type="ECO:0000256" key="3">
    <source>
        <dbReference type="ARBA" id="ARBA00022452"/>
    </source>
</evidence>
<dbReference type="InterPro" id="IPR041700">
    <property type="entry name" value="OMP_b-brl_3"/>
</dbReference>
<proteinExistence type="predicted"/>
<dbReference type="GO" id="GO:0044718">
    <property type="term" value="P:siderophore transmembrane transport"/>
    <property type="evidence" value="ECO:0007669"/>
    <property type="project" value="TreeGrafter"/>
</dbReference>